<name>A0A1J6IEY5_NICAT</name>
<keyword evidence="1" id="KW-0378">Hydrolase</keyword>
<keyword evidence="1" id="KW-0067">ATP-binding</keyword>
<evidence type="ECO:0000313" key="2">
    <source>
        <dbReference type="Proteomes" id="UP000187609"/>
    </source>
</evidence>
<dbReference type="AlphaFoldDB" id="A0A1J6IEY5"/>
<comment type="caution">
    <text evidence="1">The sequence shown here is derived from an EMBL/GenBank/DDBJ whole genome shotgun (WGS) entry which is preliminary data.</text>
</comment>
<dbReference type="GO" id="GO:0004386">
    <property type="term" value="F:helicase activity"/>
    <property type="evidence" value="ECO:0007669"/>
    <property type="project" value="UniProtKB-KW"/>
</dbReference>
<evidence type="ECO:0000313" key="1">
    <source>
        <dbReference type="EMBL" id="OIT03621.1"/>
    </source>
</evidence>
<reference evidence="1" key="1">
    <citation type="submission" date="2016-11" db="EMBL/GenBank/DDBJ databases">
        <title>The genome of Nicotiana attenuata.</title>
        <authorList>
            <person name="Xu S."/>
            <person name="Brockmoeller T."/>
            <person name="Gaquerel E."/>
            <person name="Navarro A."/>
            <person name="Kuhl H."/>
            <person name="Gase K."/>
            <person name="Ling Z."/>
            <person name="Zhou W."/>
            <person name="Kreitzer C."/>
            <person name="Stanke M."/>
            <person name="Tang H."/>
            <person name="Lyons E."/>
            <person name="Pandey P."/>
            <person name="Pandey S.P."/>
            <person name="Timmermann B."/>
            <person name="Baldwin I.T."/>
        </authorList>
    </citation>
    <scope>NUCLEOTIDE SEQUENCE [LARGE SCALE GENOMIC DNA]</scope>
    <source>
        <strain evidence="1">UT</strain>
    </source>
</reference>
<keyword evidence="1" id="KW-0347">Helicase</keyword>
<gene>
    <name evidence="1" type="ORF">A4A49_26073</name>
</gene>
<dbReference type="EMBL" id="MJEQ01037187">
    <property type="protein sequence ID" value="OIT03621.1"/>
    <property type="molecule type" value="Genomic_DNA"/>
</dbReference>
<protein>
    <submittedName>
        <fullName evidence="1">Pre-mrna-splicing factor atp-dependent rna helicase deah5</fullName>
    </submittedName>
</protein>
<keyword evidence="1" id="KW-0547">Nucleotide-binding</keyword>
<proteinExistence type="predicted"/>
<organism evidence="1 2">
    <name type="scientific">Nicotiana attenuata</name>
    <name type="common">Coyote tobacco</name>
    <dbReference type="NCBI Taxonomy" id="49451"/>
    <lineage>
        <taxon>Eukaryota</taxon>
        <taxon>Viridiplantae</taxon>
        <taxon>Streptophyta</taxon>
        <taxon>Embryophyta</taxon>
        <taxon>Tracheophyta</taxon>
        <taxon>Spermatophyta</taxon>
        <taxon>Magnoliopsida</taxon>
        <taxon>eudicotyledons</taxon>
        <taxon>Gunneridae</taxon>
        <taxon>Pentapetalae</taxon>
        <taxon>asterids</taxon>
        <taxon>lamiids</taxon>
        <taxon>Solanales</taxon>
        <taxon>Solanaceae</taxon>
        <taxon>Nicotianoideae</taxon>
        <taxon>Nicotianeae</taxon>
        <taxon>Nicotiana</taxon>
    </lineage>
</organism>
<keyword evidence="2" id="KW-1185">Reference proteome</keyword>
<sequence length="80" mass="9254">MRSCLLRLHYKPFRIYNSDFTHVFLSCHHQLMVNNPVRLSLKKCTARMDVNGLVFNKGSLQARDTTVPWLIPEPEGKEGP</sequence>
<dbReference type="Gramene" id="OIT03621">
    <property type="protein sequence ID" value="OIT03621"/>
    <property type="gene ID" value="A4A49_26073"/>
</dbReference>
<dbReference type="Proteomes" id="UP000187609">
    <property type="component" value="Unassembled WGS sequence"/>
</dbReference>
<accession>A0A1J6IEY5</accession>